<sequence length="220" mass="24557">MKNSIHSVERLYNVAYRSIFTVNGRLSYDRVTDCLIKLADMLVETETDEFTFQEIGEHSEADLGALIIGAFWHYTEYHKGQDSKGYAALSSLGRIFSPGMEQGPEPDSSEYDAYRMLAELANGGDNTMEVETINFTVPAWTLSYLINGDMSGYSDEEEKAVIQFESNCINEAKKMGASNWHFSTVENSEPEFAYSNDVTGSEGGTVEQINFVMLQPGRGE</sequence>
<comment type="caution">
    <text evidence="1">The sequence shown here is derived from an EMBL/GenBank/DDBJ whole genome shotgun (WGS) entry which is preliminary data.</text>
</comment>
<reference evidence="1 2" key="1">
    <citation type="submission" date="2019-10" db="EMBL/GenBank/DDBJ databases">
        <title>Draft genome sequence of Marinobacter hydrocarbonoclasticus NCT7M from the microbiome of the marine copepod.</title>
        <authorList>
            <person name="Nuttall R."/>
            <person name="Sharma G."/>
            <person name="Moisander P."/>
        </authorList>
    </citation>
    <scope>NUCLEOTIDE SEQUENCE [LARGE SCALE GENOMIC DNA]</scope>
    <source>
        <strain evidence="1 2">NCT7M</strain>
    </source>
</reference>
<dbReference type="AlphaFoldDB" id="A0A833JQG0"/>
<dbReference type="RefSeq" id="WP_153740414.1">
    <property type="nucleotide sequence ID" value="NZ_WBMP01000005.1"/>
</dbReference>
<dbReference type="Proteomes" id="UP000469950">
    <property type="component" value="Unassembled WGS sequence"/>
</dbReference>
<gene>
    <name evidence="1" type="ORF">F6453_1428</name>
</gene>
<dbReference type="EMBL" id="WBMP01000005">
    <property type="protein sequence ID" value="KAE8546182.1"/>
    <property type="molecule type" value="Genomic_DNA"/>
</dbReference>
<evidence type="ECO:0000313" key="1">
    <source>
        <dbReference type="EMBL" id="KAE8546182.1"/>
    </source>
</evidence>
<proteinExistence type="predicted"/>
<protein>
    <submittedName>
        <fullName evidence="1">Uncharacterized protein</fullName>
    </submittedName>
</protein>
<organism evidence="1 2">
    <name type="scientific">Marinobacter nauticus</name>
    <name type="common">Marinobacter hydrocarbonoclasticus</name>
    <name type="synonym">Marinobacter aquaeolei</name>
    <dbReference type="NCBI Taxonomy" id="2743"/>
    <lineage>
        <taxon>Bacteria</taxon>
        <taxon>Pseudomonadati</taxon>
        <taxon>Pseudomonadota</taxon>
        <taxon>Gammaproteobacteria</taxon>
        <taxon>Pseudomonadales</taxon>
        <taxon>Marinobacteraceae</taxon>
        <taxon>Marinobacter</taxon>
    </lineage>
</organism>
<evidence type="ECO:0000313" key="2">
    <source>
        <dbReference type="Proteomes" id="UP000469950"/>
    </source>
</evidence>
<accession>A0A833JQG0</accession>
<name>A0A833JQG0_MARNT</name>